<comment type="caution">
    <text evidence="2">The sequence shown here is derived from an EMBL/GenBank/DDBJ whole genome shotgun (WGS) entry which is preliminary data.</text>
</comment>
<dbReference type="OrthoDB" id="10675019at2759"/>
<gene>
    <name evidence="2" type="ORF">OXX778_LOCUS4278</name>
</gene>
<feature type="region of interest" description="Disordered" evidence="1">
    <location>
        <begin position="413"/>
        <end position="522"/>
    </location>
</feature>
<feature type="compositionally biased region" description="Basic and acidic residues" evidence="1">
    <location>
        <begin position="316"/>
        <end position="353"/>
    </location>
</feature>
<sequence length="522" mass="58351">MKSNGNKNLSSKNNPQNSEFSTSQKKSEKLKVPSNSILNNYPSVSIKRDNLNTASTQLSHYLPNITYSITPNLEEDISHTTLNPKKNISKTHKEIIHTIKTPVSFRATSFIEPQKIIFVSRPFVFSTLPEEMQRVKIIETPRPTVIKRITPQIIQSQGPKTISLIRNTPGIMIANPSRIMVQTPVVQVPVIQNTIPVSNSIVSSSFIPHATPALVPTSIPTPLIGQNTLGSNSNLSFKNSIPSGISQNSALINSNIDGQGLYKNPVYGQPPFKNVIPIQNGVIPNGIKNGVICNANGRPIGVIENGIVRYYNSEKNENDKKLSDDKREQSPIILFHDRDDLDKENGELHEDSLNSRQGTKSKAGRNKLDFISNLFDGYYYTNIDYREGENVTENEKDKPVEIKDEKFQKNVGILNKPNQNDSIFNNQNTNSSYSRFSQNSKNSLSNSLPKINQSVEKKLQPSRPLSSKRSNQNSFGNRELIKKSSAAAEKDSDKKIKSEKGQKLKEAEPRRLNYPRNSVFAK</sequence>
<evidence type="ECO:0000313" key="3">
    <source>
        <dbReference type="Proteomes" id="UP000663879"/>
    </source>
</evidence>
<protein>
    <submittedName>
        <fullName evidence="2">Uncharacterized protein</fullName>
    </submittedName>
</protein>
<accession>A0A813PUH2</accession>
<feature type="compositionally biased region" description="Basic and acidic residues" evidence="1">
    <location>
        <begin position="488"/>
        <end position="511"/>
    </location>
</feature>
<reference evidence="2" key="1">
    <citation type="submission" date="2021-02" db="EMBL/GenBank/DDBJ databases">
        <authorList>
            <person name="Nowell W R."/>
        </authorList>
    </citation>
    <scope>NUCLEOTIDE SEQUENCE</scope>
    <source>
        <strain evidence="2">Ploen Becks lab</strain>
    </source>
</reference>
<feature type="region of interest" description="Disordered" evidence="1">
    <location>
        <begin position="316"/>
        <end position="362"/>
    </location>
</feature>
<feature type="compositionally biased region" description="Polar residues" evidence="1">
    <location>
        <begin position="416"/>
        <end position="436"/>
    </location>
</feature>
<feature type="region of interest" description="Disordered" evidence="1">
    <location>
        <begin position="1"/>
        <end position="34"/>
    </location>
</feature>
<feature type="compositionally biased region" description="Low complexity" evidence="1">
    <location>
        <begin position="437"/>
        <end position="448"/>
    </location>
</feature>
<evidence type="ECO:0000313" key="2">
    <source>
        <dbReference type="EMBL" id="CAF0757983.1"/>
    </source>
</evidence>
<keyword evidence="3" id="KW-1185">Reference proteome</keyword>
<evidence type="ECO:0000256" key="1">
    <source>
        <dbReference type="SAM" id="MobiDB-lite"/>
    </source>
</evidence>
<feature type="compositionally biased region" description="Polar residues" evidence="1">
    <location>
        <begin position="463"/>
        <end position="476"/>
    </location>
</feature>
<feature type="compositionally biased region" description="Low complexity" evidence="1">
    <location>
        <begin position="1"/>
        <end position="14"/>
    </location>
</feature>
<dbReference type="EMBL" id="CAJNOC010000412">
    <property type="protein sequence ID" value="CAF0757983.1"/>
    <property type="molecule type" value="Genomic_DNA"/>
</dbReference>
<dbReference type="Proteomes" id="UP000663879">
    <property type="component" value="Unassembled WGS sequence"/>
</dbReference>
<feature type="compositionally biased region" description="Polar residues" evidence="1">
    <location>
        <begin position="15"/>
        <end position="24"/>
    </location>
</feature>
<organism evidence="2 3">
    <name type="scientific">Brachionus calyciflorus</name>
    <dbReference type="NCBI Taxonomy" id="104777"/>
    <lineage>
        <taxon>Eukaryota</taxon>
        <taxon>Metazoa</taxon>
        <taxon>Spiralia</taxon>
        <taxon>Gnathifera</taxon>
        <taxon>Rotifera</taxon>
        <taxon>Eurotatoria</taxon>
        <taxon>Monogononta</taxon>
        <taxon>Pseudotrocha</taxon>
        <taxon>Ploima</taxon>
        <taxon>Brachionidae</taxon>
        <taxon>Brachionus</taxon>
    </lineage>
</organism>
<proteinExistence type="predicted"/>
<dbReference type="AlphaFoldDB" id="A0A813PUH2"/>
<name>A0A813PUH2_9BILA</name>